<comment type="similarity">
    <text evidence="4">Belongs to the cytochrome c oxidase subunit 6B.</text>
</comment>
<protein>
    <recommendedName>
        <fullName evidence="4">Cytochrome c oxidase subunit</fullName>
    </recommendedName>
</protein>
<dbReference type="CDD" id="cd00926">
    <property type="entry name" value="Cyt_c_Oxidase_VIb"/>
    <property type="match status" value="1"/>
</dbReference>
<dbReference type="Gene3D" id="1.10.10.140">
    <property type="entry name" value="Cytochrome c oxidase, subunit VIb"/>
    <property type="match status" value="1"/>
</dbReference>
<dbReference type="GeneID" id="106813031"/>
<name>A0ABM1EK41_PRICU</name>
<accession>A0ABM1EK41</accession>
<evidence type="ECO:0000313" key="5">
    <source>
        <dbReference type="Proteomes" id="UP000695022"/>
    </source>
</evidence>
<evidence type="ECO:0000313" key="6">
    <source>
        <dbReference type="RefSeq" id="XP_014672562.1"/>
    </source>
</evidence>
<dbReference type="Proteomes" id="UP000695022">
    <property type="component" value="Unplaced"/>
</dbReference>
<dbReference type="PROSITE" id="PS51808">
    <property type="entry name" value="CHCH"/>
    <property type="match status" value="1"/>
</dbReference>
<reference evidence="6" key="1">
    <citation type="submission" date="2025-08" db="UniProtKB">
        <authorList>
            <consortium name="RefSeq"/>
        </authorList>
    </citation>
    <scope>IDENTIFICATION</scope>
</reference>
<organism evidence="5 6">
    <name type="scientific">Priapulus caudatus</name>
    <name type="common">Priapulid worm</name>
    <dbReference type="NCBI Taxonomy" id="37621"/>
    <lineage>
        <taxon>Eukaryota</taxon>
        <taxon>Metazoa</taxon>
        <taxon>Ecdysozoa</taxon>
        <taxon>Scalidophora</taxon>
        <taxon>Priapulida</taxon>
        <taxon>Priapulimorpha</taxon>
        <taxon>Priapulimorphida</taxon>
        <taxon>Priapulidae</taxon>
        <taxon>Priapulus</taxon>
    </lineage>
</organism>
<keyword evidence="3" id="KW-1015">Disulfide bond</keyword>
<gene>
    <name evidence="6" type="primary">LOC106813031</name>
</gene>
<dbReference type="Pfam" id="PF02297">
    <property type="entry name" value="COX6B"/>
    <property type="match status" value="1"/>
</dbReference>
<evidence type="ECO:0000256" key="2">
    <source>
        <dbReference type="ARBA" id="ARBA00023128"/>
    </source>
</evidence>
<comment type="subcellular location">
    <subcellularLocation>
        <location evidence="1">Mitochondrion</location>
    </subcellularLocation>
</comment>
<dbReference type="InterPro" id="IPR003213">
    <property type="entry name" value="Cyt_c_oxidase_su6B"/>
</dbReference>
<dbReference type="PIRSF" id="PIRSF000278">
    <property type="entry name" value="Cyt_c_oxidase_6B"/>
    <property type="match status" value="1"/>
</dbReference>
<sequence length="91" mass="10591">MLLAGTMSAAVMSSGEKVELKTAPFDARFPNQNQTRNCWQNYVDFHRCVKAKGDDYEPCQYFKRVYRSLCPNAWVDKWDEQREEGSFTGKI</sequence>
<evidence type="ECO:0000256" key="3">
    <source>
        <dbReference type="ARBA" id="ARBA00023157"/>
    </source>
</evidence>
<proteinExistence type="inferred from homology"/>
<keyword evidence="2 4" id="KW-0496">Mitochondrion</keyword>
<dbReference type="SUPFAM" id="SSF47694">
    <property type="entry name" value="Cytochrome c oxidase subunit h"/>
    <property type="match status" value="1"/>
</dbReference>
<dbReference type="InterPro" id="IPR048280">
    <property type="entry name" value="COX6B-like"/>
</dbReference>
<evidence type="ECO:0000256" key="4">
    <source>
        <dbReference type="PIRNR" id="PIRNR000278"/>
    </source>
</evidence>
<dbReference type="RefSeq" id="XP_014672562.1">
    <property type="nucleotide sequence ID" value="XM_014817076.1"/>
</dbReference>
<keyword evidence="5" id="KW-1185">Reference proteome</keyword>
<comment type="function">
    <text evidence="4">Component of the cytochrome c oxidase, the last enzyme in the mitochondrial electron transport chain which drives oxidative phosphorylation.</text>
</comment>
<dbReference type="InterPro" id="IPR036549">
    <property type="entry name" value="CX6/COA6-like_sf"/>
</dbReference>
<dbReference type="PANTHER" id="PTHR11387">
    <property type="entry name" value="CYTOCHROME C OXIDASE SUBUNIT 6B"/>
    <property type="match status" value="1"/>
</dbReference>
<evidence type="ECO:0000256" key="1">
    <source>
        <dbReference type="ARBA" id="ARBA00004173"/>
    </source>
</evidence>